<sequence>MGRICDRLEQSADICLPRLDELQFESICRKHREASGTRKLCAHRDEEPAGRKGIHQEVERRRRKHLKRRGGITLRRSKRADYWRDRVCHKTATAIWSLPALPREPTQVLMDRELSKLRFTRRMMNMLPGRIMVEQKDRTY</sequence>
<protein>
    <submittedName>
        <fullName evidence="2">Uncharacterized protein</fullName>
    </submittedName>
</protein>
<accession>A0A2G5HQM1</accession>
<dbReference type="AlphaFoldDB" id="A0A2G5HQM1"/>
<proteinExistence type="predicted"/>
<comment type="caution">
    <text evidence="2">The sequence shown here is derived from an EMBL/GenBank/DDBJ whole genome shotgun (WGS) entry which is preliminary data.</text>
</comment>
<feature type="region of interest" description="Disordered" evidence="1">
    <location>
        <begin position="43"/>
        <end position="65"/>
    </location>
</feature>
<dbReference type="Proteomes" id="UP000230605">
    <property type="component" value="Chromosome 6"/>
</dbReference>
<feature type="compositionally biased region" description="Basic and acidic residues" evidence="1">
    <location>
        <begin position="43"/>
        <end position="60"/>
    </location>
</feature>
<dbReference type="EMBL" id="LKMD01000104">
    <property type="protein sequence ID" value="PIA94834.1"/>
    <property type="molecule type" value="Genomic_DNA"/>
</dbReference>
<gene>
    <name evidence="2" type="ORF">CB0940_08764</name>
</gene>
<evidence type="ECO:0000313" key="3">
    <source>
        <dbReference type="Proteomes" id="UP000230605"/>
    </source>
</evidence>
<reference evidence="2 3" key="1">
    <citation type="submission" date="2015-10" db="EMBL/GenBank/DDBJ databases">
        <title>The cercosporin biosynthetic gene cluster was horizontally transferred to several fungal lineages and shown to be expanded in Cercospora beticola based on microsynteny with recipient genomes.</title>
        <authorList>
            <person name="De Jonge R."/>
            <person name="Ebert M.K."/>
            <person name="Suttle J.C."/>
            <person name="Jurick Ii W.M."/>
            <person name="Secor G.A."/>
            <person name="Thomma B.P."/>
            <person name="Van De Peer Y."/>
            <person name="Bolton M.D."/>
        </authorList>
    </citation>
    <scope>NUCLEOTIDE SEQUENCE [LARGE SCALE GENOMIC DNA]</scope>
    <source>
        <strain evidence="2 3">09-40</strain>
    </source>
</reference>
<name>A0A2G5HQM1_CERBT</name>
<organism evidence="2 3">
    <name type="scientific">Cercospora beticola</name>
    <name type="common">Sugarbeet leaf spot fungus</name>
    <dbReference type="NCBI Taxonomy" id="122368"/>
    <lineage>
        <taxon>Eukaryota</taxon>
        <taxon>Fungi</taxon>
        <taxon>Dikarya</taxon>
        <taxon>Ascomycota</taxon>
        <taxon>Pezizomycotina</taxon>
        <taxon>Dothideomycetes</taxon>
        <taxon>Dothideomycetidae</taxon>
        <taxon>Mycosphaerellales</taxon>
        <taxon>Mycosphaerellaceae</taxon>
        <taxon>Cercospora</taxon>
    </lineage>
</organism>
<evidence type="ECO:0000256" key="1">
    <source>
        <dbReference type="SAM" id="MobiDB-lite"/>
    </source>
</evidence>
<evidence type="ECO:0000313" key="2">
    <source>
        <dbReference type="EMBL" id="PIA94834.1"/>
    </source>
</evidence>